<feature type="transmembrane region" description="Helical" evidence="5">
    <location>
        <begin position="180"/>
        <end position="201"/>
    </location>
</feature>
<proteinExistence type="predicted"/>
<evidence type="ECO:0000256" key="4">
    <source>
        <dbReference type="ARBA" id="ARBA00023136"/>
    </source>
</evidence>
<dbReference type="SUPFAM" id="SSF103473">
    <property type="entry name" value="MFS general substrate transporter"/>
    <property type="match status" value="1"/>
</dbReference>
<feature type="domain" description="Major facilitator superfamily (MFS) profile" evidence="6">
    <location>
        <begin position="20"/>
        <end position="463"/>
    </location>
</feature>
<keyword evidence="8" id="KW-1185">Reference proteome</keyword>
<dbReference type="EMBL" id="JBEUOH010000015">
    <property type="protein sequence ID" value="KAL0878580.1"/>
    <property type="molecule type" value="Genomic_DNA"/>
</dbReference>
<dbReference type="Gene3D" id="1.20.1250.20">
    <property type="entry name" value="MFS general substrate transporter like domains"/>
    <property type="match status" value="1"/>
</dbReference>
<evidence type="ECO:0000256" key="5">
    <source>
        <dbReference type="SAM" id="Phobius"/>
    </source>
</evidence>
<sequence length="491" mass="54341">MSEDAIEKVIGRFGRYQTWILFLLFVGRLPAEFELSNVVFLLPKTDYKCLDDGVQNATNYCPCQNPEFDTSTIVSSVTSDFQLICNRKALSSLTQSMLQVGIAAGSLFYGHISDRFGRKIAVVLALLCNCIFSTLSTFSSQLWMVIVCRFLSGTALGGTMLCCFVIIIELSGKEFRAQSMAIIESAFIAAYLLLPIIAYNVREWRHLQLSTSTAWFVVVVYYWLIPESPRWLITVGRKKEAVAVLTKIAKRNNRPTEMIEAVVDQIEAESISKDSQQRGGSYTDLFKTPKIRVYSIITPFIWAVCAFTFFGINQYIGRLGGNLYLNVFLSAVCLAPSPVLLVIASLYLRRKVTMIACFTITAVALLVFLIVPKGMESVILGFAIIGQIGAFSAFVLVYLFTTEIFPTVIRNSAMGLCSVFGRIGGIAAPFVVNIGIEWVSILIFSVLALLAAISCCLLPETKNTILFNSIEQAETAHNVDKCESKSKSTHI</sequence>
<accession>A0ABR3HPV3</accession>
<comment type="caution">
    <text evidence="7">The sequence shown here is derived from an EMBL/GenBank/DDBJ whole genome shotgun (WGS) entry which is preliminary data.</text>
</comment>
<name>A0ABR3HPV3_LOXSC</name>
<feature type="transmembrane region" description="Helical" evidence="5">
    <location>
        <begin position="293"/>
        <end position="312"/>
    </location>
</feature>
<evidence type="ECO:0000313" key="8">
    <source>
        <dbReference type="Proteomes" id="UP001549920"/>
    </source>
</evidence>
<dbReference type="InterPro" id="IPR036259">
    <property type="entry name" value="MFS_trans_sf"/>
</dbReference>
<keyword evidence="2 5" id="KW-0812">Transmembrane</keyword>
<feature type="transmembrane region" description="Helical" evidence="5">
    <location>
        <begin position="144"/>
        <end position="168"/>
    </location>
</feature>
<dbReference type="InterPro" id="IPR005828">
    <property type="entry name" value="MFS_sugar_transport-like"/>
</dbReference>
<dbReference type="Pfam" id="PF00083">
    <property type="entry name" value="Sugar_tr"/>
    <property type="match status" value="1"/>
</dbReference>
<keyword evidence="4 5" id="KW-0472">Membrane</keyword>
<evidence type="ECO:0000256" key="2">
    <source>
        <dbReference type="ARBA" id="ARBA00022692"/>
    </source>
</evidence>
<reference evidence="7 8" key="1">
    <citation type="submission" date="2024-06" db="EMBL/GenBank/DDBJ databases">
        <title>A chromosome-level genome assembly of beet webworm, Loxostege sticticalis.</title>
        <authorList>
            <person name="Zhang Y."/>
        </authorList>
    </citation>
    <scope>NUCLEOTIDE SEQUENCE [LARGE SCALE GENOMIC DNA]</scope>
    <source>
        <strain evidence="7">AQ026</strain>
        <tissue evidence="7">Whole body</tissue>
    </source>
</reference>
<feature type="transmembrane region" description="Helical" evidence="5">
    <location>
        <begin position="378"/>
        <end position="401"/>
    </location>
</feature>
<evidence type="ECO:0000313" key="7">
    <source>
        <dbReference type="EMBL" id="KAL0878580.1"/>
    </source>
</evidence>
<evidence type="ECO:0000256" key="1">
    <source>
        <dbReference type="ARBA" id="ARBA00004141"/>
    </source>
</evidence>
<keyword evidence="3 5" id="KW-1133">Transmembrane helix</keyword>
<dbReference type="Proteomes" id="UP001549920">
    <property type="component" value="Unassembled WGS sequence"/>
</dbReference>
<feature type="transmembrane region" description="Helical" evidence="5">
    <location>
        <begin position="120"/>
        <end position="138"/>
    </location>
</feature>
<dbReference type="PANTHER" id="PTHR24064">
    <property type="entry name" value="SOLUTE CARRIER FAMILY 22 MEMBER"/>
    <property type="match status" value="1"/>
</dbReference>
<gene>
    <name evidence="7" type="ORF">ABMA27_003663</name>
</gene>
<evidence type="ECO:0000259" key="6">
    <source>
        <dbReference type="PROSITE" id="PS50850"/>
    </source>
</evidence>
<organism evidence="7 8">
    <name type="scientific">Loxostege sticticalis</name>
    <name type="common">Beet webworm moth</name>
    <dbReference type="NCBI Taxonomy" id="481309"/>
    <lineage>
        <taxon>Eukaryota</taxon>
        <taxon>Metazoa</taxon>
        <taxon>Ecdysozoa</taxon>
        <taxon>Arthropoda</taxon>
        <taxon>Hexapoda</taxon>
        <taxon>Insecta</taxon>
        <taxon>Pterygota</taxon>
        <taxon>Neoptera</taxon>
        <taxon>Endopterygota</taxon>
        <taxon>Lepidoptera</taxon>
        <taxon>Glossata</taxon>
        <taxon>Ditrysia</taxon>
        <taxon>Pyraloidea</taxon>
        <taxon>Crambidae</taxon>
        <taxon>Pyraustinae</taxon>
        <taxon>Loxostege</taxon>
    </lineage>
</organism>
<feature type="transmembrane region" description="Helical" evidence="5">
    <location>
        <begin position="324"/>
        <end position="348"/>
    </location>
</feature>
<feature type="transmembrane region" description="Helical" evidence="5">
    <location>
        <begin position="355"/>
        <end position="372"/>
    </location>
</feature>
<feature type="transmembrane region" description="Helical" evidence="5">
    <location>
        <begin position="207"/>
        <end position="224"/>
    </location>
</feature>
<dbReference type="PROSITE" id="PS50850">
    <property type="entry name" value="MFS"/>
    <property type="match status" value="1"/>
</dbReference>
<dbReference type="InterPro" id="IPR020846">
    <property type="entry name" value="MFS_dom"/>
</dbReference>
<comment type="subcellular location">
    <subcellularLocation>
        <location evidence="1">Membrane</location>
        <topology evidence="1">Multi-pass membrane protein</topology>
    </subcellularLocation>
</comment>
<protein>
    <recommendedName>
        <fullName evidence="6">Major facilitator superfamily (MFS) profile domain-containing protein</fullName>
    </recommendedName>
</protein>
<feature type="transmembrane region" description="Helical" evidence="5">
    <location>
        <begin position="438"/>
        <end position="458"/>
    </location>
</feature>
<evidence type="ECO:0000256" key="3">
    <source>
        <dbReference type="ARBA" id="ARBA00022989"/>
    </source>
</evidence>